<dbReference type="AlphaFoldDB" id="A0A514BVF0"/>
<feature type="region of interest" description="Disordered" evidence="1">
    <location>
        <begin position="35"/>
        <end position="85"/>
    </location>
</feature>
<gene>
    <name evidence="2" type="ORF">FKV23_13630</name>
</gene>
<dbReference type="OrthoDB" id="6028537at2"/>
<keyword evidence="3" id="KW-1185">Reference proteome</keyword>
<sequence>MSGLWTPEQREWLQALGHPALALAGVDEPVPLAGIAPVAGEAPESDAAQATPSMPDRPPRTPPAAPAPVTPDDVEPGRARTAVPGRMSDRLYRALLRATARRTPHEGEAVLESLAIDLDALRDEPARKRALWVRLRAVRKVGRR</sequence>
<reference evidence="2 3" key="1">
    <citation type="submission" date="2019-06" db="EMBL/GenBank/DDBJ databases">
        <title>Lysobacter alkalisoli sp. nov. isolated from saline-alkali soil.</title>
        <authorList>
            <person name="Sun J.-Q."/>
            <person name="Xu L."/>
        </authorList>
    </citation>
    <scope>NUCLEOTIDE SEQUENCE [LARGE SCALE GENOMIC DNA]</scope>
    <source>
        <strain evidence="2 3">SJ-36</strain>
    </source>
</reference>
<name>A0A514BVF0_9GAMM</name>
<evidence type="ECO:0008006" key="4">
    <source>
        <dbReference type="Google" id="ProtNLM"/>
    </source>
</evidence>
<feature type="compositionally biased region" description="Pro residues" evidence="1">
    <location>
        <begin position="60"/>
        <end position="69"/>
    </location>
</feature>
<dbReference type="RefSeq" id="WP_141624341.1">
    <property type="nucleotide sequence ID" value="NZ_CP041242.1"/>
</dbReference>
<proteinExistence type="predicted"/>
<protein>
    <recommendedName>
        <fullName evidence="4">Alanine acetyltransferase</fullName>
    </recommendedName>
</protein>
<organism evidence="2 3">
    <name type="scientific">Marilutibacter alkalisoli</name>
    <dbReference type="NCBI Taxonomy" id="2591633"/>
    <lineage>
        <taxon>Bacteria</taxon>
        <taxon>Pseudomonadati</taxon>
        <taxon>Pseudomonadota</taxon>
        <taxon>Gammaproteobacteria</taxon>
        <taxon>Lysobacterales</taxon>
        <taxon>Lysobacteraceae</taxon>
        <taxon>Marilutibacter</taxon>
    </lineage>
</organism>
<evidence type="ECO:0000256" key="1">
    <source>
        <dbReference type="SAM" id="MobiDB-lite"/>
    </source>
</evidence>
<dbReference type="Proteomes" id="UP000317199">
    <property type="component" value="Chromosome"/>
</dbReference>
<evidence type="ECO:0000313" key="3">
    <source>
        <dbReference type="Proteomes" id="UP000317199"/>
    </source>
</evidence>
<evidence type="ECO:0000313" key="2">
    <source>
        <dbReference type="EMBL" id="QDH71009.1"/>
    </source>
</evidence>
<dbReference type="KEGG" id="lyj:FKV23_13630"/>
<accession>A0A514BVF0</accession>
<dbReference type="EMBL" id="CP041242">
    <property type="protein sequence ID" value="QDH71009.1"/>
    <property type="molecule type" value="Genomic_DNA"/>
</dbReference>